<sequence>MSDDLVILTLTRIEASHLTDLVGQFQQLLSEEDPSDDPAMARLTPDIYPDDEEASNDLHEVTRSELLGRRARDAATVRADLDRIEEGSVGDALSPVDVSIAGSHLDPWLRTLAALRLVLASRLGISDDTEASDDDPAYALYEWLGFRLEGLVQVAEQRDDL</sequence>
<proteinExistence type="predicted"/>
<dbReference type="AlphaFoldDB" id="A0A916YD84"/>
<comment type="caution">
    <text evidence="1">The sequence shown here is derived from an EMBL/GenBank/DDBJ whole genome shotgun (WGS) entry which is preliminary data.</text>
</comment>
<evidence type="ECO:0000313" key="2">
    <source>
        <dbReference type="Proteomes" id="UP000633205"/>
    </source>
</evidence>
<dbReference type="InterPro" id="IPR018561">
    <property type="entry name" value="AosR"/>
</dbReference>
<dbReference type="Pfam" id="PF09438">
    <property type="entry name" value="DUF2017"/>
    <property type="match status" value="1"/>
</dbReference>
<protein>
    <recommendedName>
        <fullName evidence="3">DUF2017 domain-containing protein</fullName>
    </recommendedName>
</protein>
<accession>A0A916YD84</accession>
<keyword evidence="2" id="KW-1185">Reference proteome</keyword>
<evidence type="ECO:0000313" key="1">
    <source>
        <dbReference type="EMBL" id="GGD40316.1"/>
    </source>
</evidence>
<reference evidence="1" key="2">
    <citation type="submission" date="2020-09" db="EMBL/GenBank/DDBJ databases">
        <authorList>
            <person name="Sun Q."/>
            <person name="Zhou Y."/>
        </authorList>
    </citation>
    <scope>NUCLEOTIDE SEQUENCE</scope>
    <source>
        <strain evidence="1">CGMCC 1.15152</strain>
    </source>
</reference>
<name>A0A916YD84_9MICO</name>
<evidence type="ECO:0008006" key="3">
    <source>
        <dbReference type="Google" id="ProtNLM"/>
    </source>
</evidence>
<organism evidence="1 2">
    <name type="scientific">Microbacterium faecale</name>
    <dbReference type="NCBI Taxonomy" id="1804630"/>
    <lineage>
        <taxon>Bacteria</taxon>
        <taxon>Bacillati</taxon>
        <taxon>Actinomycetota</taxon>
        <taxon>Actinomycetes</taxon>
        <taxon>Micrococcales</taxon>
        <taxon>Microbacteriaceae</taxon>
        <taxon>Microbacterium</taxon>
    </lineage>
</organism>
<dbReference type="Proteomes" id="UP000633205">
    <property type="component" value="Unassembled WGS sequence"/>
</dbReference>
<reference evidence="1" key="1">
    <citation type="journal article" date="2014" name="Int. J. Syst. Evol. Microbiol.">
        <title>Complete genome sequence of Corynebacterium casei LMG S-19264T (=DSM 44701T), isolated from a smear-ripened cheese.</title>
        <authorList>
            <consortium name="US DOE Joint Genome Institute (JGI-PGF)"/>
            <person name="Walter F."/>
            <person name="Albersmeier A."/>
            <person name="Kalinowski J."/>
            <person name="Ruckert C."/>
        </authorList>
    </citation>
    <scope>NUCLEOTIDE SEQUENCE</scope>
    <source>
        <strain evidence="1">CGMCC 1.15152</strain>
    </source>
</reference>
<dbReference type="RefSeq" id="WP_188712217.1">
    <property type="nucleotide sequence ID" value="NZ_BMHO01000001.1"/>
</dbReference>
<dbReference type="EMBL" id="BMHO01000001">
    <property type="protein sequence ID" value="GGD40316.1"/>
    <property type="molecule type" value="Genomic_DNA"/>
</dbReference>
<gene>
    <name evidence="1" type="ORF">GCM10010915_21400</name>
</gene>